<proteinExistence type="predicted"/>
<comment type="caution">
    <text evidence="1">The sequence shown here is derived from an EMBL/GenBank/DDBJ whole genome shotgun (WGS) entry which is preliminary data.</text>
</comment>
<accession>A0AAV3YVB9</accession>
<sequence length="249" mass="27850">MLLHLHSLSTTTRSFTRPGKAFLYEDQGRPKWLTDSDNATCNSKPNATLLHLRMLYANQNFWIRLETKNISIREITEESELQFGTGSKTEALQSCGRLEVSEIVAGRSFNIYCTLRNWTREIYIRGRVVSQICSLYVSEGRAVPFTLSAEAPTRRVKISLKSHSQGKHTFYCTSVQSTSDRKAKAAVNFAYPVSLQVLSIYARCKDAQKSASPQQVDLRLSGSPSATAPVVEFKPATKGSLQNSGQVRY</sequence>
<dbReference type="AlphaFoldDB" id="A0AAV3YVB9"/>
<evidence type="ECO:0008006" key="3">
    <source>
        <dbReference type="Google" id="ProtNLM"/>
    </source>
</evidence>
<evidence type="ECO:0000313" key="1">
    <source>
        <dbReference type="EMBL" id="GFN86507.1"/>
    </source>
</evidence>
<protein>
    <recommendedName>
        <fullName evidence="3">Ig-like domain-containing protein</fullName>
    </recommendedName>
</protein>
<name>A0AAV3YVB9_9GAST</name>
<reference evidence="1 2" key="1">
    <citation type="journal article" date="2021" name="Elife">
        <title>Chloroplast acquisition without the gene transfer in kleptoplastic sea slugs, Plakobranchus ocellatus.</title>
        <authorList>
            <person name="Maeda T."/>
            <person name="Takahashi S."/>
            <person name="Yoshida T."/>
            <person name="Shimamura S."/>
            <person name="Takaki Y."/>
            <person name="Nagai Y."/>
            <person name="Toyoda A."/>
            <person name="Suzuki Y."/>
            <person name="Arimoto A."/>
            <person name="Ishii H."/>
            <person name="Satoh N."/>
            <person name="Nishiyama T."/>
            <person name="Hasebe M."/>
            <person name="Maruyama T."/>
            <person name="Minagawa J."/>
            <person name="Obokata J."/>
            <person name="Shigenobu S."/>
        </authorList>
    </citation>
    <scope>NUCLEOTIDE SEQUENCE [LARGE SCALE GENOMIC DNA]</scope>
</reference>
<dbReference type="Proteomes" id="UP000735302">
    <property type="component" value="Unassembled WGS sequence"/>
</dbReference>
<gene>
    <name evidence="1" type="ORF">PoB_001301300</name>
</gene>
<organism evidence="1 2">
    <name type="scientific">Plakobranchus ocellatus</name>
    <dbReference type="NCBI Taxonomy" id="259542"/>
    <lineage>
        <taxon>Eukaryota</taxon>
        <taxon>Metazoa</taxon>
        <taxon>Spiralia</taxon>
        <taxon>Lophotrochozoa</taxon>
        <taxon>Mollusca</taxon>
        <taxon>Gastropoda</taxon>
        <taxon>Heterobranchia</taxon>
        <taxon>Euthyneura</taxon>
        <taxon>Panpulmonata</taxon>
        <taxon>Sacoglossa</taxon>
        <taxon>Placobranchoidea</taxon>
        <taxon>Plakobranchidae</taxon>
        <taxon>Plakobranchus</taxon>
    </lineage>
</organism>
<keyword evidence="2" id="KW-1185">Reference proteome</keyword>
<evidence type="ECO:0000313" key="2">
    <source>
        <dbReference type="Proteomes" id="UP000735302"/>
    </source>
</evidence>
<dbReference type="EMBL" id="BLXT01001539">
    <property type="protein sequence ID" value="GFN86507.1"/>
    <property type="molecule type" value="Genomic_DNA"/>
</dbReference>